<dbReference type="GO" id="GO:0005615">
    <property type="term" value="C:extracellular space"/>
    <property type="evidence" value="ECO:0007669"/>
    <property type="project" value="TreeGrafter"/>
</dbReference>
<dbReference type="SMART" id="SM00060">
    <property type="entry name" value="FN3"/>
    <property type="match status" value="1"/>
</dbReference>
<evidence type="ECO:0000256" key="2">
    <source>
        <dbReference type="SAM" id="MobiDB-lite"/>
    </source>
</evidence>
<reference evidence="4 5" key="1">
    <citation type="submission" date="2016-02" db="EMBL/GenBank/DDBJ databases">
        <title>Band-tailed pigeon sequencing and assembly.</title>
        <authorList>
            <person name="Soares A.E."/>
            <person name="Novak B.J."/>
            <person name="Rice E.S."/>
            <person name="O'Connell B."/>
            <person name="Chang D."/>
            <person name="Weber S."/>
            <person name="Shapiro B."/>
        </authorList>
    </citation>
    <scope>NUCLEOTIDE SEQUENCE [LARGE SCALE GENOMIC DNA]</scope>
    <source>
        <strain evidence="4">BTP2013</strain>
        <tissue evidence="4">Blood</tissue>
    </source>
</reference>
<evidence type="ECO:0000256" key="1">
    <source>
        <dbReference type="ARBA" id="ARBA00022737"/>
    </source>
</evidence>
<evidence type="ECO:0000259" key="3">
    <source>
        <dbReference type="PROSITE" id="PS50853"/>
    </source>
</evidence>
<name>A0A1V4JV50_PATFA</name>
<dbReference type="Gene3D" id="2.60.40.10">
    <property type="entry name" value="Immunoglobulins"/>
    <property type="match status" value="1"/>
</dbReference>
<dbReference type="OrthoDB" id="6130531at2759"/>
<dbReference type="GO" id="GO:0030155">
    <property type="term" value="P:regulation of cell adhesion"/>
    <property type="evidence" value="ECO:0007669"/>
    <property type="project" value="TreeGrafter"/>
</dbReference>
<dbReference type="PROSITE" id="PS50853">
    <property type="entry name" value="FN3"/>
    <property type="match status" value="1"/>
</dbReference>
<evidence type="ECO:0000313" key="4">
    <source>
        <dbReference type="EMBL" id="OPJ76068.1"/>
    </source>
</evidence>
<dbReference type="AlphaFoldDB" id="A0A1V4JV50"/>
<protein>
    <submittedName>
        <fullName evidence="4">Neurofilament heavy polypeptide-like</fullName>
    </submittedName>
</protein>
<keyword evidence="1" id="KW-0677">Repeat</keyword>
<sequence length="143" mass="15220">MELTEPQGAVAKTAPAPPVEERPPRPRLGELVATNVTPSSVQLRWSVPEGAFDSFTVQYRGAQGQPQALAVDGGSRTVTVTGLSPSRRYKFNLYGLWGRKRVGLVSTDAVTGEGDTGTRLWPPWVPGALGGSWTPRDVGPSGH</sequence>
<dbReference type="PANTHER" id="PTHR46708">
    <property type="entry name" value="TENASCIN"/>
    <property type="match status" value="1"/>
</dbReference>
<dbReference type="CDD" id="cd00063">
    <property type="entry name" value="FN3"/>
    <property type="match status" value="1"/>
</dbReference>
<dbReference type="Proteomes" id="UP000190648">
    <property type="component" value="Unassembled WGS sequence"/>
</dbReference>
<dbReference type="InterPro" id="IPR036116">
    <property type="entry name" value="FN3_sf"/>
</dbReference>
<dbReference type="EMBL" id="LSYS01006075">
    <property type="protein sequence ID" value="OPJ76068.1"/>
    <property type="molecule type" value="Genomic_DNA"/>
</dbReference>
<comment type="caution">
    <text evidence="4">The sequence shown here is derived from an EMBL/GenBank/DDBJ whole genome shotgun (WGS) entry which is preliminary data.</text>
</comment>
<dbReference type="FunFam" id="2.60.40.10:FF:000024">
    <property type="entry name" value="Tenascin-X"/>
    <property type="match status" value="1"/>
</dbReference>
<gene>
    <name evidence="4" type="ORF">AV530_012761</name>
</gene>
<dbReference type="InterPro" id="IPR013783">
    <property type="entry name" value="Ig-like_fold"/>
</dbReference>
<organism evidence="4 5">
    <name type="scientific">Patagioenas fasciata monilis</name>
    <dbReference type="NCBI Taxonomy" id="372326"/>
    <lineage>
        <taxon>Eukaryota</taxon>
        <taxon>Metazoa</taxon>
        <taxon>Chordata</taxon>
        <taxon>Craniata</taxon>
        <taxon>Vertebrata</taxon>
        <taxon>Euteleostomi</taxon>
        <taxon>Archelosauria</taxon>
        <taxon>Archosauria</taxon>
        <taxon>Dinosauria</taxon>
        <taxon>Saurischia</taxon>
        <taxon>Theropoda</taxon>
        <taxon>Coelurosauria</taxon>
        <taxon>Aves</taxon>
        <taxon>Neognathae</taxon>
        <taxon>Neoaves</taxon>
        <taxon>Columbimorphae</taxon>
        <taxon>Columbiformes</taxon>
        <taxon>Columbidae</taxon>
        <taxon>Patagioenas</taxon>
    </lineage>
</organism>
<dbReference type="SUPFAM" id="SSF49265">
    <property type="entry name" value="Fibronectin type III"/>
    <property type="match status" value="1"/>
</dbReference>
<dbReference type="InterPro" id="IPR050991">
    <property type="entry name" value="ECM_Regulatory_Proteins"/>
</dbReference>
<dbReference type="STRING" id="372326.A0A1V4JV50"/>
<proteinExistence type="predicted"/>
<evidence type="ECO:0000313" key="5">
    <source>
        <dbReference type="Proteomes" id="UP000190648"/>
    </source>
</evidence>
<dbReference type="GO" id="GO:0031175">
    <property type="term" value="P:neuron projection development"/>
    <property type="evidence" value="ECO:0007669"/>
    <property type="project" value="TreeGrafter"/>
</dbReference>
<feature type="domain" description="Fibronectin type-III" evidence="3">
    <location>
        <begin position="23"/>
        <end position="119"/>
    </location>
</feature>
<dbReference type="InterPro" id="IPR003961">
    <property type="entry name" value="FN3_dom"/>
</dbReference>
<feature type="region of interest" description="Disordered" evidence="2">
    <location>
        <begin position="1"/>
        <end position="26"/>
    </location>
</feature>
<accession>A0A1V4JV50</accession>
<keyword evidence="5" id="KW-1185">Reference proteome</keyword>
<dbReference type="PANTHER" id="PTHR46708:SF3">
    <property type="entry name" value="TENASCIN-X"/>
    <property type="match status" value="1"/>
</dbReference>
<feature type="region of interest" description="Disordered" evidence="2">
    <location>
        <begin position="111"/>
        <end position="143"/>
    </location>
</feature>
<dbReference type="Pfam" id="PF00041">
    <property type="entry name" value="fn3"/>
    <property type="match status" value="1"/>
</dbReference>